<comment type="caution">
    <text evidence="6">The sequence shown here is derived from an EMBL/GenBank/DDBJ whole genome shotgun (WGS) entry which is preliminary data.</text>
</comment>
<accession>A0A494YZM0</accession>
<evidence type="ECO:0000256" key="5">
    <source>
        <dbReference type="PIRNR" id="PIRNR016557"/>
    </source>
</evidence>
<evidence type="ECO:0000256" key="3">
    <source>
        <dbReference type="ARBA" id="ARBA00022912"/>
    </source>
</evidence>
<reference evidence="6 7" key="1">
    <citation type="journal article" date="2016" name="Antonie Van Leeuwenhoek">
        <title>Lysinibacillus endophyticus sp. nov., an indole-3-acetic acid producing endophytic bacterium isolated from corn root (Zea mays cv. Xinken-5).</title>
        <authorList>
            <person name="Yu J."/>
            <person name="Guan X."/>
            <person name="Liu C."/>
            <person name="Xiang W."/>
            <person name="Yu Z."/>
            <person name="Liu X."/>
            <person name="Wang G."/>
        </authorList>
    </citation>
    <scope>NUCLEOTIDE SEQUENCE [LARGE SCALE GENOMIC DNA]</scope>
    <source>
        <strain evidence="6 7">DSM 100506</strain>
    </source>
</reference>
<gene>
    <name evidence="6" type="ORF">D8M03_11920</name>
</gene>
<evidence type="ECO:0000256" key="2">
    <source>
        <dbReference type="ARBA" id="ARBA00022801"/>
    </source>
</evidence>
<keyword evidence="2 5" id="KW-0378">Hydrolase</keyword>
<protein>
    <recommendedName>
        <fullName evidence="5">Tyrosine-protein phosphatase</fullName>
        <ecNumber evidence="5">3.1.3.48</ecNumber>
    </recommendedName>
</protein>
<proteinExistence type="inferred from homology"/>
<dbReference type="InterPro" id="IPR016195">
    <property type="entry name" value="Pol/histidinol_Pase-like"/>
</dbReference>
<dbReference type="AlphaFoldDB" id="A0A494YZM0"/>
<dbReference type="GO" id="GO:0030145">
    <property type="term" value="F:manganese ion binding"/>
    <property type="evidence" value="ECO:0007669"/>
    <property type="project" value="UniProtKB-UniRule"/>
</dbReference>
<keyword evidence="3 5" id="KW-0904">Protein phosphatase</keyword>
<dbReference type="PIRSF" id="PIRSF016557">
    <property type="entry name" value="Caps_synth_CpsB"/>
    <property type="match status" value="1"/>
</dbReference>
<dbReference type="Proteomes" id="UP000272238">
    <property type="component" value="Unassembled WGS sequence"/>
</dbReference>
<comment type="catalytic activity">
    <reaction evidence="4 5">
        <text>O-phospho-L-tyrosyl-[protein] + H2O = L-tyrosyl-[protein] + phosphate</text>
        <dbReference type="Rhea" id="RHEA:10684"/>
        <dbReference type="Rhea" id="RHEA-COMP:10136"/>
        <dbReference type="Rhea" id="RHEA-COMP:20101"/>
        <dbReference type="ChEBI" id="CHEBI:15377"/>
        <dbReference type="ChEBI" id="CHEBI:43474"/>
        <dbReference type="ChEBI" id="CHEBI:46858"/>
        <dbReference type="ChEBI" id="CHEBI:61978"/>
        <dbReference type="EC" id="3.1.3.48"/>
    </reaction>
</comment>
<dbReference type="PANTHER" id="PTHR39181">
    <property type="entry name" value="TYROSINE-PROTEIN PHOSPHATASE YWQE"/>
    <property type="match status" value="1"/>
</dbReference>
<evidence type="ECO:0000313" key="7">
    <source>
        <dbReference type="Proteomes" id="UP000272238"/>
    </source>
</evidence>
<organism evidence="6 7">
    <name type="scientific">Ureibacillus endophyticus</name>
    <dbReference type="NCBI Taxonomy" id="1978490"/>
    <lineage>
        <taxon>Bacteria</taxon>
        <taxon>Bacillati</taxon>
        <taxon>Bacillota</taxon>
        <taxon>Bacilli</taxon>
        <taxon>Bacillales</taxon>
        <taxon>Caryophanaceae</taxon>
        <taxon>Ureibacillus</taxon>
    </lineage>
</organism>
<dbReference type="SUPFAM" id="SSF89550">
    <property type="entry name" value="PHP domain-like"/>
    <property type="match status" value="1"/>
</dbReference>
<dbReference type="PANTHER" id="PTHR39181:SF1">
    <property type="entry name" value="TYROSINE-PROTEIN PHOSPHATASE YWQE"/>
    <property type="match status" value="1"/>
</dbReference>
<dbReference type="GO" id="GO:0004725">
    <property type="term" value="F:protein tyrosine phosphatase activity"/>
    <property type="evidence" value="ECO:0007669"/>
    <property type="project" value="UniProtKB-UniRule"/>
</dbReference>
<sequence>MIDLHSHLLWNVDDGPTTMEQTIKMLNRAVEEGISEIVATSHYQHPLYSVDFSEVHQKVSILQLELLKNNIPLTIHQGHEVRLSTNILSQYKQLSIHSLAGSDYMLIELPSNSVPYYTSHIIQELTFAGIIPIIAHPERNRAIYANPRLLEDLIRMGAFTQITAGSLAGNYGRKIQKFSLKLIEANLIHTYGSDAHNLTTRPFLFNEGLKVLEKRGLTDYVKLLLDNNRCVIKNKPLTVLEPVSVKKSKWLF</sequence>
<dbReference type="RefSeq" id="WP_121215005.1">
    <property type="nucleotide sequence ID" value="NZ_RBZN01000030.1"/>
</dbReference>
<dbReference type="OrthoDB" id="9788539at2"/>
<keyword evidence="7" id="KW-1185">Reference proteome</keyword>
<evidence type="ECO:0000256" key="4">
    <source>
        <dbReference type="ARBA" id="ARBA00051722"/>
    </source>
</evidence>
<comment type="similarity">
    <text evidence="1 5">Belongs to the metallo-dependent hydrolases superfamily. CpsB/CapC family.</text>
</comment>
<dbReference type="InterPro" id="IPR016667">
    <property type="entry name" value="Caps_polysacc_synth_CpsB/CapC"/>
</dbReference>
<dbReference type="Gene3D" id="3.20.20.140">
    <property type="entry name" value="Metal-dependent hydrolases"/>
    <property type="match status" value="1"/>
</dbReference>
<evidence type="ECO:0000256" key="1">
    <source>
        <dbReference type="ARBA" id="ARBA00005750"/>
    </source>
</evidence>
<dbReference type="Pfam" id="PF19567">
    <property type="entry name" value="CpsB_CapC"/>
    <property type="match status" value="1"/>
</dbReference>
<evidence type="ECO:0000313" key="6">
    <source>
        <dbReference type="EMBL" id="RKQ15448.1"/>
    </source>
</evidence>
<dbReference type="EMBL" id="RBZN01000030">
    <property type="protein sequence ID" value="RKQ15448.1"/>
    <property type="molecule type" value="Genomic_DNA"/>
</dbReference>
<dbReference type="EC" id="3.1.3.48" evidence="5"/>
<name>A0A494YZM0_9BACL</name>